<evidence type="ECO:0000256" key="1">
    <source>
        <dbReference type="ARBA" id="ARBA00022801"/>
    </source>
</evidence>
<protein>
    <submittedName>
        <fullName evidence="3">Alpha/beta hydrolase</fullName>
    </submittedName>
</protein>
<accession>A0A975XVE4</accession>
<dbReference type="GO" id="GO:0016020">
    <property type="term" value="C:membrane"/>
    <property type="evidence" value="ECO:0007669"/>
    <property type="project" value="TreeGrafter"/>
</dbReference>
<dbReference type="PANTHER" id="PTHR43798">
    <property type="entry name" value="MONOACYLGLYCEROL LIPASE"/>
    <property type="match status" value="1"/>
</dbReference>
<dbReference type="GO" id="GO:0016787">
    <property type="term" value="F:hydrolase activity"/>
    <property type="evidence" value="ECO:0007669"/>
    <property type="project" value="UniProtKB-KW"/>
</dbReference>
<organism evidence="3 4">
    <name type="scientific">Azospira inquinata</name>
    <dbReference type="NCBI Taxonomy" id="2785627"/>
    <lineage>
        <taxon>Bacteria</taxon>
        <taxon>Pseudomonadati</taxon>
        <taxon>Pseudomonadota</taxon>
        <taxon>Betaproteobacteria</taxon>
        <taxon>Rhodocyclales</taxon>
        <taxon>Rhodocyclaceae</taxon>
        <taxon>Azospira</taxon>
    </lineage>
</organism>
<dbReference type="EMBL" id="CP064782">
    <property type="protein sequence ID" value="QWT49757.1"/>
    <property type="molecule type" value="Genomic_DNA"/>
</dbReference>
<name>A0A975XVE4_9RHOO</name>
<dbReference type="Proteomes" id="UP000683428">
    <property type="component" value="Chromosome"/>
</dbReference>
<evidence type="ECO:0000259" key="2">
    <source>
        <dbReference type="Pfam" id="PF00561"/>
    </source>
</evidence>
<evidence type="ECO:0000313" key="3">
    <source>
        <dbReference type="EMBL" id="QWT49757.1"/>
    </source>
</evidence>
<evidence type="ECO:0000313" key="4">
    <source>
        <dbReference type="Proteomes" id="UP000683428"/>
    </source>
</evidence>
<keyword evidence="1 3" id="KW-0378">Hydrolase</keyword>
<dbReference type="InterPro" id="IPR000073">
    <property type="entry name" value="AB_hydrolase_1"/>
</dbReference>
<dbReference type="RefSeq" id="WP_216125736.1">
    <property type="nucleotide sequence ID" value="NZ_CP064782.1"/>
</dbReference>
<sequence>MPHFFADDGEKIHYAESGSGRPPIVMLHGWTSSHQEWFPFIPALSAHHQVWRWDARGHGGHALTRPAAPTVTRMARDLHNLLEQADLEQVVAVGHSMGALTLWQYLKDYGCERIGKLCLIDQSPKLVTGPDWPYGIYGDFDAVRSARFIEELRQDFPESVLRLGALGLNDRARQKYEENAKGWAKARSFLETLQPGPLIQCWQSLTEADYREVLERIAVPALLIFGGQSNFYRADTAHFVAQKIPDAKLHIYEGTDHSPHQWQRERFVTDLLAFIQA</sequence>
<dbReference type="InterPro" id="IPR050266">
    <property type="entry name" value="AB_hydrolase_sf"/>
</dbReference>
<reference evidence="3" key="1">
    <citation type="submission" date="2020-11" db="EMBL/GenBank/DDBJ databases">
        <title>Azospira inquinata sp. nov.</title>
        <authorList>
            <person name="Moe W.M."/>
            <person name="Mikes M.C."/>
        </authorList>
    </citation>
    <scope>NUCLEOTIDE SEQUENCE</scope>
    <source>
        <strain evidence="3">Azo-3</strain>
    </source>
</reference>
<dbReference type="PANTHER" id="PTHR43798:SF31">
    <property type="entry name" value="AB HYDROLASE SUPERFAMILY PROTEIN YCLE"/>
    <property type="match status" value="1"/>
</dbReference>
<gene>
    <name evidence="3" type="ORF">Azoinq_03850</name>
</gene>
<dbReference type="Pfam" id="PF00561">
    <property type="entry name" value="Abhydrolase_1"/>
    <property type="match status" value="1"/>
</dbReference>
<dbReference type="KEGG" id="aiq:Azoinq_03850"/>
<proteinExistence type="predicted"/>
<feature type="domain" description="AB hydrolase-1" evidence="2">
    <location>
        <begin position="22"/>
        <end position="260"/>
    </location>
</feature>
<dbReference type="AlphaFoldDB" id="A0A975XVE4"/>
<keyword evidence="4" id="KW-1185">Reference proteome</keyword>